<name>A0A2I0B503_9ASPA</name>
<keyword evidence="1" id="KW-0493">Microtubule</keyword>
<evidence type="ECO:0000259" key="4">
    <source>
        <dbReference type="PROSITE" id="PS50067"/>
    </source>
</evidence>
<proteinExistence type="inferred from homology"/>
<dbReference type="AlphaFoldDB" id="A0A2I0B503"/>
<reference evidence="5 6" key="1">
    <citation type="journal article" date="2017" name="Nature">
        <title>The Apostasia genome and the evolution of orchids.</title>
        <authorList>
            <person name="Zhang G.Q."/>
            <person name="Liu K.W."/>
            <person name="Li Z."/>
            <person name="Lohaus R."/>
            <person name="Hsiao Y.Y."/>
            <person name="Niu S.C."/>
            <person name="Wang J.Y."/>
            <person name="Lin Y.C."/>
            <person name="Xu Q."/>
            <person name="Chen L.J."/>
            <person name="Yoshida K."/>
            <person name="Fujiwara S."/>
            <person name="Wang Z.W."/>
            <person name="Zhang Y.Q."/>
            <person name="Mitsuda N."/>
            <person name="Wang M."/>
            <person name="Liu G.H."/>
            <person name="Pecoraro L."/>
            <person name="Huang H.X."/>
            <person name="Xiao X.J."/>
            <person name="Lin M."/>
            <person name="Wu X.Y."/>
            <person name="Wu W.L."/>
            <person name="Chen Y.Y."/>
            <person name="Chang S.B."/>
            <person name="Sakamoto S."/>
            <person name="Ohme-Takagi M."/>
            <person name="Yagi M."/>
            <person name="Zeng S.J."/>
            <person name="Shen C.Y."/>
            <person name="Yeh C.M."/>
            <person name="Luo Y.B."/>
            <person name="Tsai W.C."/>
            <person name="Van de Peer Y."/>
            <person name="Liu Z.J."/>
        </authorList>
    </citation>
    <scope>NUCLEOTIDE SEQUENCE [LARGE SCALE GENOMIC DNA]</scope>
    <source>
        <strain evidence="6">cv. Shenzhen</strain>
        <tissue evidence="5">Stem</tissue>
    </source>
</reference>
<protein>
    <submittedName>
        <fullName evidence="5">Kinesin-4</fullName>
    </submittedName>
</protein>
<dbReference type="PANTHER" id="PTHR47972">
    <property type="entry name" value="KINESIN-LIKE PROTEIN KLP-3"/>
    <property type="match status" value="1"/>
</dbReference>
<keyword evidence="6" id="KW-1185">Reference proteome</keyword>
<feature type="domain" description="Kinesin motor" evidence="4">
    <location>
        <begin position="8"/>
        <end position="164"/>
    </location>
</feature>
<dbReference type="STRING" id="1088818.A0A2I0B503"/>
<keyword evidence="2 3" id="KW-0505">Motor protein</keyword>
<dbReference type="PRINTS" id="PR00380">
    <property type="entry name" value="KINESINHEAVY"/>
</dbReference>
<dbReference type="GO" id="GO:0007018">
    <property type="term" value="P:microtubule-based movement"/>
    <property type="evidence" value="ECO:0007669"/>
    <property type="project" value="InterPro"/>
</dbReference>
<dbReference type="Proteomes" id="UP000236161">
    <property type="component" value="Unassembled WGS sequence"/>
</dbReference>
<evidence type="ECO:0000256" key="3">
    <source>
        <dbReference type="PROSITE-ProRule" id="PRU00283"/>
    </source>
</evidence>
<dbReference type="GO" id="GO:0008017">
    <property type="term" value="F:microtubule binding"/>
    <property type="evidence" value="ECO:0007669"/>
    <property type="project" value="InterPro"/>
</dbReference>
<keyword evidence="3" id="KW-0067">ATP-binding</keyword>
<dbReference type="InterPro" id="IPR001752">
    <property type="entry name" value="Kinesin_motor_dom"/>
</dbReference>
<dbReference type="InterPro" id="IPR036961">
    <property type="entry name" value="Kinesin_motor_dom_sf"/>
</dbReference>
<dbReference type="InterPro" id="IPR027640">
    <property type="entry name" value="Kinesin-like_fam"/>
</dbReference>
<dbReference type="GO" id="GO:0005874">
    <property type="term" value="C:microtubule"/>
    <property type="evidence" value="ECO:0007669"/>
    <property type="project" value="UniProtKB-KW"/>
</dbReference>
<comment type="similarity">
    <text evidence="3">Belongs to the TRAFAC class myosin-kinesin ATPase superfamily. Kinesin family.</text>
</comment>
<evidence type="ECO:0000313" key="5">
    <source>
        <dbReference type="EMBL" id="PKA62876.1"/>
    </source>
</evidence>
<gene>
    <name evidence="5" type="primary">ATK4</name>
    <name evidence="5" type="ORF">AXF42_Ash018870</name>
</gene>
<feature type="binding site" evidence="3">
    <location>
        <begin position="89"/>
        <end position="96"/>
    </location>
    <ligand>
        <name>ATP</name>
        <dbReference type="ChEBI" id="CHEBI:30616"/>
    </ligand>
</feature>
<dbReference type="Gene3D" id="3.40.850.10">
    <property type="entry name" value="Kinesin motor domain"/>
    <property type="match status" value="1"/>
</dbReference>
<dbReference type="SMART" id="SM00129">
    <property type="entry name" value="KISc"/>
    <property type="match status" value="1"/>
</dbReference>
<dbReference type="InterPro" id="IPR031852">
    <property type="entry name" value="Vik1/Cik1_MT-bd"/>
</dbReference>
<dbReference type="InterPro" id="IPR027417">
    <property type="entry name" value="P-loop_NTPase"/>
</dbReference>
<dbReference type="PANTHER" id="PTHR47972:SF4">
    <property type="entry name" value="KINESIN-LIKE PROTEIN KIN-14L"/>
    <property type="match status" value="1"/>
</dbReference>
<dbReference type="SUPFAM" id="SSF52540">
    <property type="entry name" value="P-loop containing nucleoside triphosphate hydrolases"/>
    <property type="match status" value="1"/>
</dbReference>
<dbReference type="OrthoDB" id="3176171at2759"/>
<evidence type="ECO:0000256" key="2">
    <source>
        <dbReference type="ARBA" id="ARBA00023175"/>
    </source>
</evidence>
<sequence>MLQELRGNIRVFCRVRPAFIAETKSSIDYIGNDGTLIIVDPLKTQNTRRIFQFNKVLGPNSTQEEVYKEAESLIRSVMDGYNVCIFAYGQTGSGKTYTMCGPENGSTMNTGINYKALNDLFDISCSREDLKYEMHVQMVEIYNEQVRDLLSDEATTTKYPSRLH</sequence>
<dbReference type="GO" id="GO:0005524">
    <property type="term" value="F:ATP binding"/>
    <property type="evidence" value="ECO:0007669"/>
    <property type="project" value="UniProtKB-UniRule"/>
</dbReference>
<evidence type="ECO:0000256" key="1">
    <source>
        <dbReference type="ARBA" id="ARBA00022701"/>
    </source>
</evidence>
<dbReference type="Pfam" id="PF16796">
    <property type="entry name" value="Microtub_bd"/>
    <property type="match status" value="1"/>
</dbReference>
<dbReference type="EMBL" id="KZ451912">
    <property type="protein sequence ID" value="PKA62876.1"/>
    <property type="molecule type" value="Genomic_DNA"/>
</dbReference>
<keyword evidence="3" id="KW-0547">Nucleotide-binding</keyword>
<accession>A0A2I0B503</accession>
<dbReference type="PROSITE" id="PS50067">
    <property type="entry name" value="KINESIN_MOTOR_2"/>
    <property type="match status" value="1"/>
</dbReference>
<evidence type="ECO:0000313" key="6">
    <source>
        <dbReference type="Proteomes" id="UP000236161"/>
    </source>
</evidence>
<dbReference type="GO" id="GO:0003777">
    <property type="term" value="F:microtubule motor activity"/>
    <property type="evidence" value="ECO:0007669"/>
    <property type="project" value="InterPro"/>
</dbReference>
<organism evidence="5 6">
    <name type="scientific">Apostasia shenzhenica</name>
    <dbReference type="NCBI Taxonomy" id="1088818"/>
    <lineage>
        <taxon>Eukaryota</taxon>
        <taxon>Viridiplantae</taxon>
        <taxon>Streptophyta</taxon>
        <taxon>Embryophyta</taxon>
        <taxon>Tracheophyta</taxon>
        <taxon>Spermatophyta</taxon>
        <taxon>Magnoliopsida</taxon>
        <taxon>Liliopsida</taxon>
        <taxon>Asparagales</taxon>
        <taxon>Orchidaceae</taxon>
        <taxon>Apostasioideae</taxon>
        <taxon>Apostasia</taxon>
    </lineage>
</organism>